<reference evidence="1" key="1">
    <citation type="journal article" date="2014" name="Front. Microbiol.">
        <title>High frequency of phylogenetically diverse reductive dehalogenase-homologous genes in deep subseafloor sedimentary metagenomes.</title>
        <authorList>
            <person name="Kawai M."/>
            <person name="Futagami T."/>
            <person name="Toyoda A."/>
            <person name="Takaki Y."/>
            <person name="Nishi S."/>
            <person name="Hori S."/>
            <person name="Arai W."/>
            <person name="Tsubouchi T."/>
            <person name="Morono Y."/>
            <person name="Uchiyama I."/>
            <person name="Ito T."/>
            <person name="Fujiyama A."/>
            <person name="Inagaki F."/>
            <person name="Takami H."/>
        </authorList>
    </citation>
    <scope>NUCLEOTIDE SEQUENCE</scope>
    <source>
        <strain evidence="1">Expedition CK06-06</strain>
    </source>
</reference>
<dbReference type="InterPro" id="IPR046342">
    <property type="entry name" value="CBS_dom_sf"/>
</dbReference>
<gene>
    <name evidence="1" type="ORF">S06H3_63956</name>
</gene>
<sequence>MTPINKVEMVDANSDNSALLAKLKKCAFTRLPVIDGGPANIV</sequence>
<proteinExistence type="predicted"/>
<dbReference type="AlphaFoldDB" id="X1QD50"/>
<evidence type="ECO:0000313" key="1">
    <source>
        <dbReference type="EMBL" id="GAI48935.1"/>
    </source>
</evidence>
<name>X1QD50_9ZZZZ</name>
<dbReference type="Gene3D" id="3.10.580.10">
    <property type="entry name" value="CBS-domain"/>
    <property type="match status" value="1"/>
</dbReference>
<protein>
    <submittedName>
        <fullName evidence="1">Uncharacterized protein</fullName>
    </submittedName>
</protein>
<comment type="caution">
    <text evidence="1">The sequence shown here is derived from an EMBL/GenBank/DDBJ whole genome shotgun (WGS) entry which is preliminary data.</text>
</comment>
<organism evidence="1">
    <name type="scientific">marine sediment metagenome</name>
    <dbReference type="NCBI Taxonomy" id="412755"/>
    <lineage>
        <taxon>unclassified sequences</taxon>
        <taxon>metagenomes</taxon>
        <taxon>ecological metagenomes</taxon>
    </lineage>
</organism>
<feature type="non-terminal residue" evidence="1">
    <location>
        <position position="42"/>
    </location>
</feature>
<dbReference type="EMBL" id="BARV01042569">
    <property type="protein sequence ID" value="GAI48935.1"/>
    <property type="molecule type" value="Genomic_DNA"/>
</dbReference>
<accession>X1QD50</accession>